<sequence>MLLCFLHLAARRNEIFYLRWEDVDFKHQQIRLYTRKRRDGSLEYDWIPMTRRLSAELDNHLSSSGSGLSEWVFPNPDTGIPYIARQKWMPRLCRLANVKPFGLHAIRHLTASILVKNDVSLIDIQTILRHKKLTTTERYIHRLASVRSALEVLE</sequence>
<gene>
    <name evidence="3" type="ORF">GF1_11880</name>
</gene>
<evidence type="ECO:0000313" key="4">
    <source>
        <dbReference type="Proteomes" id="UP001063350"/>
    </source>
</evidence>
<organism evidence="3 4">
    <name type="scientific">Desulfolithobacter dissulfuricans</name>
    <dbReference type="NCBI Taxonomy" id="2795293"/>
    <lineage>
        <taxon>Bacteria</taxon>
        <taxon>Pseudomonadati</taxon>
        <taxon>Thermodesulfobacteriota</taxon>
        <taxon>Desulfobulbia</taxon>
        <taxon>Desulfobulbales</taxon>
        <taxon>Desulfobulbaceae</taxon>
        <taxon>Desulfolithobacter</taxon>
    </lineage>
</organism>
<evidence type="ECO:0000256" key="1">
    <source>
        <dbReference type="ARBA" id="ARBA00023172"/>
    </source>
</evidence>
<keyword evidence="4" id="KW-1185">Reference proteome</keyword>
<feature type="domain" description="Tyr recombinase" evidence="2">
    <location>
        <begin position="1"/>
        <end position="154"/>
    </location>
</feature>
<dbReference type="SUPFAM" id="SSF56349">
    <property type="entry name" value="DNA breaking-rejoining enzymes"/>
    <property type="match status" value="1"/>
</dbReference>
<evidence type="ECO:0000313" key="3">
    <source>
        <dbReference type="EMBL" id="BCO08812.1"/>
    </source>
</evidence>
<dbReference type="InterPro" id="IPR011010">
    <property type="entry name" value="DNA_brk_join_enz"/>
</dbReference>
<dbReference type="Proteomes" id="UP001063350">
    <property type="component" value="Chromosome"/>
</dbReference>
<dbReference type="EMBL" id="AP024233">
    <property type="protein sequence ID" value="BCO08812.1"/>
    <property type="molecule type" value="Genomic_DNA"/>
</dbReference>
<reference evidence="3" key="1">
    <citation type="submission" date="2020-12" db="EMBL/GenBank/DDBJ databases">
        <title>Desulfobium dissulfuricans gen. nov., sp. nov., a novel mesophilic, sulfate-reducing bacterium isolated from a deep-sea hydrothermal vent.</title>
        <authorList>
            <person name="Hashimoto Y."/>
            <person name="Tame A."/>
            <person name="Sawayama S."/>
            <person name="Miyazaki J."/>
            <person name="Takai K."/>
            <person name="Nakagawa S."/>
        </authorList>
    </citation>
    <scope>NUCLEOTIDE SEQUENCE</scope>
    <source>
        <strain evidence="3">GF1</strain>
    </source>
</reference>
<dbReference type="GO" id="GO:0003677">
    <property type="term" value="F:DNA binding"/>
    <property type="evidence" value="ECO:0007669"/>
    <property type="project" value="InterPro"/>
</dbReference>
<dbReference type="Pfam" id="PF00589">
    <property type="entry name" value="Phage_integrase"/>
    <property type="match status" value="1"/>
</dbReference>
<dbReference type="PROSITE" id="PS51898">
    <property type="entry name" value="TYR_RECOMBINASE"/>
    <property type="match status" value="1"/>
</dbReference>
<dbReference type="KEGG" id="ddu:GF1_11880"/>
<evidence type="ECO:0000259" key="2">
    <source>
        <dbReference type="PROSITE" id="PS51898"/>
    </source>
</evidence>
<dbReference type="InterPro" id="IPR013762">
    <property type="entry name" value="Integrase-like_cat_sf"/>
</dbReference>
<protein>
    <recommendedName>
        <fullName evidence="2">Tyr recombinase domain-containing protein</fullName>
    </recommendedName>
</protein>
<accession>A0A915U593</accession>
<dbReference type="AlphaFoldDB" id="A0A915U593"/>
<proteinExistence type="predicted"/>
<keyword evidence="1" id="KW-0233">DNA recombination</keyword>
<dbReference type="InterPro" id="IPR002104">
    <property type="entry name" value="Integrase_catalytic"/>
</dbReference>
<name>A0A915U593_9BACT</name>
<dbReference type="Gene3D" id="1.10.443.10">
    <property type="entry name" value="Intergrase catalytic core"/>
    <property type="match status" value="1"/>
</dbReference>
<dbReference type="GO" id="GO:0015074">
    <property type="term" value="P:DNA integration"/>
    <property type="evidence" value="ECO:0007669"/>
    <property type="project" value="InterPro"/>
</dbReference>
<dbReference type="GO" id="GO:0006310">
    <property type="term" value="P:DNA recombination"/>
    <property type="evidence" value="ECO:0007669"/>
    <property type="project" value="UniProtKB-KW"/>
</dbReference>